<gene>
    <name evidence="8" type="ORF">EHS25_003347</name>
</gene>
<dbReference type="OrthoDB" id="6612291at2759"/>
<feature type="transmembrane region" description="Helical" evidence="6">
    <location>
        <begin position="158"/>
        <end position="180"/>
    </location>
</feature>
<proteinExistence type="inferred from homology"/>
<dbReference type="Gene3D" id="1.20.1250.20">
    <property type="entry name" value="MFS general substrate transporter like domains"/>
    <property type="match status" value="1"/>
</dbReference>
<evidence type="ECO:0000259" key="7">
    <source>
        <dbReference type="PROSITE" id="PS50850"/>
    </source>
</evidence>
<keyword evidence="5 6" id="KW-0472">Membrane</keyword>
<dbReference type="Proteomes" id="UP000279259">
    <property type="component" value="Unassembled WGS sequence"/>
</dbReference>
<keyword evidence="4 6" id="KW-1133">Transmembrane helix</keyword>
<comment type="similarity">
    <text evidence="2">Belongs to the major facilitator superfamily. Sugar transporter (TC 2.A.1.1) family.</text>
</comment>
<evidence type="ECO:0000313" key="9">
    <source>
        <dbReference type="Proteomes" id="UP000279259"/>
    </source>
</evidence>
<keyword evidence="3 6" id="KW-0812">Transmembrane</keyword>
<organism evidence="8 9">
    <name type="scientific">Saitozyma podzolica</name>
    <dbReference type="NCBI Taxonomy" id="1890683"/>
    <lineage>
        <taxon>Eukaryota</taxon>
        <taxon>Fungi</taxon>
        <taxon>Dikarya</taxon>
        <taxon>Basidiomycota</taxon>
        <taxon>Agaricomycotina</taxon>
        <taxon>Tremellomycetes</taxon>
        <taxon>Tremellales</taxon>
        <taxon>Trimorphomycetaceae</taxon>
        <taxon>Saitozyma</taxon>
    </lineage>
</organism>
<feature type="transmembrane region" description="Helical" evidence="6">
    <location>
        <begin position="12"/>
        <end position="32"/>
    </location>
</feature>
<protein>
    <recommendedName>
        <fullName evidence="7">Major facilitator superfamily (MFS) profile domain-containing protein</fullName>
    </recommendedName>
</protein>
<feature type="transmembrane region" description="Helical" evidence="6">
    <location>
        <begin position="442"/>
        <end position="461"/>
    </location>
</feature>
<feature type="transmembrane region" description="Helical" evidence="6">
    <location>
        <begin position="95"/>
        <end position="116"/>
    </location>
</feature>
<comment type="subcellular location">
    <subcellularLocation>
        <location evidence="1">Membrane</location>
        <topology evidence="1">Multi-pass membrane protein</topology>
    </subcellularLocation>
</comment>
<evidence type="ECO:0000256" key="6">
    <source>
        <dbReference type="SAM" id="Phobius"/>
    </source>
</evidence>
<dbReference type="InterPro" id="IPR020846">
    <property type="entry name" value="MFS_dom"/>
</dbReference>
<name>A0A427Y8Z1_9TREE</name>
<dbReference type="InterPro" id="IPR050360">
    <property type="entry name" value="MFS_Sugar_Transporters"/>
</dbReference>
<feature type="domain" description="Major facilitator superfamily (MFS) profile" evidence="7">
    <location>
        <begin position="14"/>
        <end position="465"/>
    </location>
</feature>
<keyword evidence="9" id="KW-1185">Reference proteome</keyword>
<dbReference type="AlphaFoldDB" id="A0A427Y8Z1"/>
<dbReference type="EMBL" id="RSCD01000017">
    <property type="protein sequence ID" value="RSH87437.1"/>
    <property type="molecule type" value="Genomic_DNA"/>
</dbReference>
<dbReference type="PROSITE" id="PS50850">
    <property type="entry name" value="MFS"/>
    <property type="match status" value="1"/>
</dbReference>
<evidence type="ECO:0000313" key="8">
    <source>
        <dbReference type="EMBL" id="RSH87437.1"/>
    </source>
</evidence>
<dbReference type="PANTHER" id="PTHR48022">
    <property type="entry name" value="PLASTIDIC GLUCOSE TRANSPORTER 4"/>
    <property type="match status" value="1"/>
</dbReference>
<feature type="transmembrane region" description="Helical" evidence="6">
    <location>
        <begin position="187"/>
        <end position="210"/>
    </location>
</feature>
<dbReference type="InterPro" id="IPR036259">
    <property type="entry name" value="MFS_trans_sf"/>
</dbReference>
<dbReference type="InterPro" id="IPR005828">
    <property type="entry name" value="MFS_sugar_transport-like"/>
</dbReference>
<feature type="transmembrane region" description="Helical" evidence="6">
    <location>
        <begin position="341"/>
        <end position="363"/>
    </location>
</feature>
<dbReference type="Pfam" id="PF00083">
    <property type="entry name" value="Sugar_tr"/>
    <property type="match status" value="1"/>
</dbReference>
<evidence type="ECO:0000256" key="2">
    <source>
        <dbReference type="ARBA" id="ARBA00010992"/>
    </source>
</evidence>
<evidence type="ECO:0000256" key="5">
    <source>
        <dbReference type="ARBA" id="ARBA00023136"/>
    </source>
</evidence>
<dbReference type="SUPFAM" id="SSF103473">
    <property type="entry name" value="MFS general substrate transporter"/>
    <property type="match status" value="1"/>
</dbReference>
<evidence type="ECO:0000256" key="4">
    <source>
        <dbReference type="ARBA" id="ARBA00022989"/>
    </source>
</evidence>
<feature type="transmembrane region" description="Helical" evidence="6">
    <location>
        <begin position="375"/>
        <end position="396"/>
    </location>
</feature>
<reference evidence="8 9" key="1">
    <citation type="submission" date="2018-11" db="EMBL/GenBank/DDBJ databases">
        <title>Genome sequence of Saitozyma podzolica DSM 27192.</title>
        <authorList>
            <person name="Aliyu H."/>
            <person name="Gorte O."/>
            <person name="Ochsenreither K."/>
        </authorList>
    </citation>
    <scope>NUCLEOTIDE SEQUENCE [LARGE SCALE GENOMIC DNA]</scope>
    <source>
        <strain evidence="8 9">DSM 27192</strain>
    </source>
</reference>
<sequence length="516" mass="55931">MSFLKGITPRGYLVMVLASFGALLFGFDNGWWGTVLGEQTFLCDYGGEVTVKGVTSCNLSTSQQSAGSGVQSAGVMIGCALAMYINNIIGRKRTIVLTGLISIVGIVIEMTSAVGSHARFGQFVAGKIINSIAMGLAANVVPIYLSETSVSSARGFVINMYQSIQIIGVIVAAGCVYAVSTRTDRSAYLIPMGVQAVAPGLILLVTPLLVESPRWLVWVGRHEEAIKAANALFATETNGFDAADYCGKLAIAFEEEHNVEKGSGWADVFRMPDLRRMLIAIGIQALQQAQGSSYMNSYVVSFLQGTGVTNVFPVIMGLYSLYYVAVCTGYFLPDMFGRRPILIWTSVFCATTLIIIAIITTAVTNPSEATQKASIALIFLWEFSFGVQSPLIWIVTAESAPTRNREKVLGMATFWGFGVSLLITFVAPYMQDAGYGNLGSKIGFIWGAFSIINIFYVFYFVPEMKGFSLEQLDYLFEHKVATRKFKGYHFDDDVLATGTVEEATLEGGDKEKEAAV</sequence>
<evidence type="ECO:0000256" key="3">
    <source>
        <dbReference type="ARBA" id="ARBA00022692"/>
    </source>
</evidence>
<accession>A0A427Y8Z1</accession>
<feature type="transmembrane region" description="Helical" evidence="6">
    <location>
        <begin position="128"/>
        <end position="146"/>
    </location>
</feature>
<feature type="transmembrane region" description="Helical" evidence="6">
    <location>
        <begin position="311"/>
        <end position="332"/>
    </location>
</feature>
<evidence type="ECO:0000256" key="1">
    <source>
        <dbReference type="ARBA" id="ARBA00004141"/>
    </source>
</evidence>
<dbReference type="PANTHER" id="PTHR48022:SF17">
    <property type="entry name" value="HEXOSE TRANSPORTER"/>
    <property type="match status" value="1"/>
</dbReference>
<feature type="transmembrane region" description="Helical" evidence="6">
    <location>
        <begin position="408"/>
        <end position="430"/>
    </location>
</feature>
<dbReference type="STRING" id="1890683.A0A427Y8Z1"/>
<dbReference type="GO" id="GO:0016020">
    <property type="term" value="C:membrane"/>
    <property type="evidence" value="ECO:0007669"/>
    <property type="project" value="UniProtKB-SubCell"/>
</dbReference>
<dbReference type="GO" id="GO:0005351">
    <property type="term" value="F:carbohydrate:proton symporter activity"/>
    <property type="evidence" value="ECO:0007669"/>
    <property type="project" value="TreeGrafter"/>
</dbReference>
<comment type="caution">
    <text evidence="8">The sequence shown here is derived from an EMBL/GenBank/DDBJ whole genome shotgun (WGS) entry which is preliminary data.</text>
</comment>